<gene>
    <name evidence="3" type="ORF">C2L80_07840</name>
    <name evidence="2" type="ORF">K8V16_10520</name>
</gene>
<dbReference type="EMBL" id="DYZL01000209">
    <property type="protein sequence ID" value="HJH44210.1"/>
    <property type="molecule type" value="Genomic_DNA"/>
</dbReference>
<dbReference type="InterPro" id="IPR021359">
    <property type="entry name" value="DUF2812"/>
</dbReference>
<comment type="caution">
    <text evidence="3">The sequence shown here is derived from an EMBL/GenBank/DDBJ whole genome shotgun (WGS) entry which is preliminary data.</text>
</comment>
<reference evidence="2" key="3">
    <citation type="submission" date="2021-09" db="EMBL/GenBank/DDBJ databases">
        <authorList>
            <person name="Gilroy R."/>
        </authorList>
    </citation>
    <scope>NUCLEOTIDE SEQUENCE</scope>
    <source>
        <strain evidence="2">USAMLcec12-2067</strain>
    </source>
</reference>
<organism evidence="3 4">
    <name type="scientific">Rubneribacter badeniensis</name>
    <dbReference type="NCBI Taxonomy" id="2070688"/>
    <lineage>
        <taxon>Bacteria</taxon>
        <taxon>Bacillati</taxon>
        <taxon>Actinomycetota</taxon>
        <taxon>Coriobacteriia</taxon>
        <taxon>Eggerthellales</taxon>
        <taxon>Eggerthellaceae</taxon>
        <taxon>Rubneribacter</taxon>
    </lineage>
</organism>
<dbReference type="Proteomes" id="UP000789325">
    <property type="component" value="Unassembled WGS sequence"/>
</dbReference>
<reference evidence="2" key="2">
    <citation type="journal article" date="2021" name="PeerJ">
        <title>Extensive microbial diversity within the chicken gut microbiome revealed by metagenomics and culture.</title>
        <authorList>
            <person name="Gilroy R."/>
            <person name="Ravi A."/>
            <person name="Getino M."/>
            <person name="Pursley I."/>
            <person name="Horton D.L."/>
            <person name="Alikhan N.F."/>
            <person name="Baker D."/>
            <person name="Gharbi K."/>
            <person name="Hall N."/>
            <person name="Watson M."/>
            <person name="Adriaenssens E.M."/>
            <person name="Foster-Nyarko E."/>
            <person name="Jarju S."/>
            <person name="Secka A."/>
            <person name="Antonio M."/>
            <person name="Oren A."/>
            <person name="Chaudhuri R.R."/>
            <person name="La Ragione R."/>
            <person name="Hildebrand F."/>
            <person name="Pallen M.J."/>
        </authorList>
    </citation>
    <scope>NUCLEOTIDE SEQUENCE</scope>
    <source>
        <strain evidence="2">USAMLcec12-2067</strain>
    </source>
</reference>
<evidence type="ECO:0000313" key="2">
    <source>
        <dbReference type="EMBL" id="HJH44210.1"/>
    </source>
</evidence>
<name>A0A2K2U4L3_9ACTN</name>
<sequence>MAKYRLCGGLAMMAEHDMGMLKDMSAKGWHVSGLSGGLFYRFEQGVPHDFDYAVGFERDFTPEVQKLFRAGGWHPVIAAPGWQILRAEAGETPLFTDEESKEEALRAVRVRTGRWALVWAALLAVLLAAEMHLDAQGVEPAASACLVGAVAAGAGLTFTALPFFGYTASLRRLRAGR</sequence>
<accession>A0A2K2U4L3</accession>
<evidence type="ECO:0000256" key="1">
    <source>
        <dbReference type="SAM" id="Phobius"/>
    </source>
</evidence>
<dbReference type="Pfam" id="PF11193">
    <property type="entry name" value="DUF2812"/>
    <property type="match status" value="1"/>
</dbReference>
<evidence type="ECO:0000313" key="4">
    <source>
        <dbReference type="Proteomes" id="UP000236488"/>
    </source>
</evidence>
<evidence type="ECO:0000313" key="3">
    <source>
        <dbReference type="EMBL" id="PNV65209.1"/>
    </source>
</evidence>
<keyword evidence="1" id="KW-1133">Transmembrane helix</keyword>
<feature type="transmembrane region" description="Helical" evidence="1">
    <location>
        <begin position="115"/>
        <end position="135"/>
    </location>
</feature>
<keyword evidence="4" id="KW-1185">Reference proteome</keyword>
<reference evidence="3 4" key="1">
    <citation type="journal article" date="2018" name="Int. J. Syst. Evol. Microbiol.">
        <title>Rubneribacter badeniensis gen. nov., sp. nov. and Enteroscipio rubneri gen. nov., sp. nov., new members of the Eggerthellaceae isolated from human faeces.</title>
        <authorList>
            <person name="Danylec N."/>
            <person name="Gobl A."/>
            <person name="Stoll D.A."/>
            <person name="Hetzer B."/>
            <person name="Kulling S.E."/>
            <person name="Huch M."/>
        </authorList>
    </citation>
    <scope>NUCLEOTIDE SEQUENCE [LARGE SCALE GENOMIC DNA]</scope>
    <source>
        <strain evidence="3 4">ResAG-85</strain>
    </source>
</reference>
<dbReference type="Proteomes" id="UP000236488">
    <property type="component" value="Unassembled WGS sequence"/>
</dbReference>
<dbReference type="AlphaFoldDB" id="A0A2K2U4L3"/>
<feature type="transmembrane region" description="Helical" evidence="1">
    <location>
        <begin position="141"/>
        <end position="164"/>
    </location>
</feature>
<keyword evidence="1" id="KW-0812">Transmembrane</keyword>
<keyword evidence="1" id="KW-0472">Membrane</keyword>
<protein>
    <submittedName>
        <fullName evidence="3">DUF2812 domain-containing protein</fullName>
    </submittedName>
</protein>
<dbReference type="EMBL" id="PPEL01000042">
    <property type="protein sequence ID" value="PNV65209.1"/>
    <property type="molecule type" value="Genomic_DNA"/>
</dbReference>
<proteinExistence type="predicted"/>